<evidence type="ECO:0000259" key="4">
    <source>
        <dbReference type="PROSITE" id="PS50053"/>
    </source>
</evidence>
<feature type="domain" description="Ubiquitin-like" evidence="4">
    <location>
        <begin position="1"/>
        <end position="76"/>
    </location>
</feature>
<dbReference type="GO" id="GO:0043161">
    <property type="term" value="P:proteasome-mediated ubiquitin-dependent protein catabolic process"/>
    <property type="evidence" value="ECO:0007669"/>
    <property type="project" value="TreeGrafter"/>
</dbReference>
<keyword evidence="1" id="KW-0547">Nucleotide-binding</keyword>
<accession>A0A1J4J628</accession>
<dbReference type="AlphaFoldDB" id="A0A1J4J628"/>
<name>A0A1J4J628_9EUKA</name>
<dbReference type="SUPFAM" id="SSF56112">
    <property type="entry name" value="Protein kinase-like (PK-like)"/>
    <property type="match status" value="1"/>
</dbReference>
<dbReference type="InterPro" id="IPR029071">
    <property type="entry name" value="Ubiquitin-like_domsf"/>
</dbReference>
<dbReference type="Gene3D" id="3.10.20.90">
    <property type="entry name" value="Phosphatidylinositol 3-kinase Catalytic Subunit, Chain A, domain 1"/>
    <property type="match status" value="1"/>
</dbReference>
<protein>
    <recommendedName>
        <fullName evidence="7">Protein kinase domain-containing protein</fullName>
    </recommendedName>
</protein>
<gene>
    <name evidence="5" type="ORF">TRFO_39152</name>
</gene>
<dbReference type="Pfam" id="PF00240">
    <property type="entry name" value="ubiquitin"/>
    <property type="match status" value="1"/>
</dbReference>
<dbReference type="PANTHER" id="PTHR10621">
    <property type="entry name" value="UV EXCISION REPAIR PROTEIN RAD23"/>
    <property type="match status" value="1"/>
</dbReference>
<dbReference type="InterPro" id="IPR000719">
    <property type="entry name" value="Prot_kinase_dom"/>
</dbReference>
<dbReference type="PANTHER" id="PTHR10621:SF0">
    <property type="entry name" value="UV EXCISION REPAIR PROTEIN RAD23"/>
    <property type="match status" value="1"/>
</dbReference>
<dbReference type="GO" id="GO:0005654">
    <property type="term" value="C:nucleoplasm"/>
    <property type="evidence" value="ECO:0007669"/>
    <property type="project" value="TreeGrafter"/>
</dbReference>
<dbReference type="GO" id="GO:0031593">
    <property type="term" value="F:polyubiquitin modification-dependent protein binding"/>
    <property type="evidence" value="ECO:0007669"/>
    <property type="project" value="TreeGrafter"/>
</dbReference>
<evidence type="ECO:0000256" key="2">
    <source>
        <dbReference type="SAM" id="Coils"/>
    </source>
</evidence>
<dbReference type="SMART" id="SM00213">
    <property type="entry name" value="UBQ"/>
    <property type="match status" value="1"/>
</dbReference>
<dbReference type="PROSITE" id="PS50011">
    <property type="entry name" value="PROTEIN_KINASE_DOM"/>
    <property type="match status" value="1"/>
</dbReference>
<dbReference type="OrthoDB" id="417450at2759"/>
<dbReference type="InterPro" id="IPR011009">
    <property type="entry name" value="Kinase-like_dom_sf"/>
</dbReference>
<dbReference type="VEuPathDB" id="TrichDB:TRFO_39152"/>
<dbReference type="Gene3D" id="3.30.200.20">
    <property type="entry name" value="Phosphorylase Kinase, domain 1"/>
    <property type="match status" value="1"/>
</dbReference>
<feature type="coiled-coil region" evidence="2">
    <location>
        <begin position="89"/>
        <end position="151"/>
    </location>
</feature>
<dbReference type="RefSeq" id="XP_068347819.1">
    <property type="nucleotide sequence ID" value="XM_068512477.1"/>
</dbReference>
<evidence type="ECO:0000313" key="5">
    <source>
        <dbReference type="EMBL" id="OHS94682.1"/>
    </source>
</evidence>
<reference evidence="5" key="1">
    <citation type="submission" date="2016-10" db="EMBL/GenBank/DDBJ databases">
        <authorList>
            <person name="Benchimol M."/>
            <person name="Almeida L.G."/>
            <person name="Vasconcelos A.T."/>
            <person name="Perreira-Neves A."/>
            <person name="Rosa I.A."/>
            <person name="Tasca T."/>
            <person name="Bogo M.R."/>
            <person name="de Souza W."/>
        </authorList>
    </citation>
    <scope>NUCLEOTIDE SEQUENCE [LARGE SCALE GENOMIC DNA]</scope>
    <source>
        <strain evidence="5">K</strain>
    </source>
</reference>
<dbReference type="PROSITE" id="PS00107">
    <property type="entry name" value="PROTEIN_KINASE_ATP"/>
    <property type="match status" value="1"/>
</dbReference>
<organism evidence="5 6">
    <name type="scientific">Tritrichomonas foetus</name>
    <dbReference type="NCBI Taxonomy" id="1144522"/>
    <lineage>
        <taxon>Eukaryota</taxon>
        <taxon>Metamonada</taxon>
        <taxon>Parabasalia</taxon>
        <taxon>Tritrichomonadida</taxon>
        <taxon>Tritrichomonadidae</taxon>
        <taxon>Tritrichomonas</taxon>
    </lineage>
</organism>
<proteinExistence type="predicted"/>
<keyword evidence="1" id="KW-0067">ATP-binding</keyword>
<dbReference type="Proteomes" id="UP000179807">
    <property type="component" value="Unassembled WGS sequence"/>
</dbReference>
<evidence type="ECO:0000313" key="6">
    <source>
        <dbReference type="Proteomes" id="UP000179807"/>
    </source>
</evidence>
<sequence length="309" mass="35983">MQLTFCQPHGNSYTLEVDPNSTVLQVKQQLQTEHGLPADRITIIKETKILKNDEVISRMNIRKGTRLIIYISSQKQPMLAPNPPIKSDNQILKEENKNLKNTILKYESTIHELVGEIEEFSQNQDSFIKTIKKLETKNKKYEYEIKEITKSKISEIEDLQKQICDLNNQIIKLNHLKSENPTQISSDLFVQTKIMSQTQINNFRMIKKIGKGSSAKVFLVSQDEFFALKILRMNKITNNDSENENEFKDENDSENVKIENSNFNNIRNLLNEFEIMSQISHPNVIKTFGISYVMKTIHLQYYLIIVQQI</sequence>
<dbReference type="PROSITE" id="PS50053">
    <property type="entry name" value="UBIQUITIN_2"/>
    <property type="match status" value="1"/>
</dbReference>
<dbReference type="InterPro" id="IPR000626">
    <property type="entry name" value="Ubiquitin-like_dom"/>
</dbReference>
<dbReference type="GO" id="GO:0070628">
    <property type="term" value="F:proteasome binding"/>
    <property type="evidence" value="ECO:0007669"/>
    <property type="project" value="TreeGrafter"/>
</dbReference>
<feature type="domain" description="Protein kinase" evidence="3">
    <location>
        <begin position="203"/>
        <end position="309"/>
    </location>
</feature>
<dbReference type="GO" id="GO:0043130">
    <property type="term" value="F:ubiquitin binding"/>
    <property type="evidence" value="ECO:0007669"/>
    <property type="project" value="TreeGrafter"/>
</dbReference>
<keyword evidence="2" id="KW-0175">Coiled coil</keyword>
<dbReference type="SUPFAM" id="SSF54236">
    <property type="entry name" value="Ubiquitin-like"/>
    <property type="match status" value="1"/>
</dbReference>
<evidence type="ECO:0000256" key="1">
    <source>
        <dbReference type="PROSITE-ProRule" id="PRU10141"/>
    </source>
</evidence>
<dbReference type="InterPro" id="IPR017441">
    <property type="entry name" value="Protein_kinase_ATP_BS"/>
</dbReference>
<dbReference type="GeneID" id="94847181"/>
<dbReference type="EMBL" id="MLAK01001299">
    <property type="protein sequence ID" value="OHS94682.1"/>
    <property type="molecule type" value="Genomic_DNA"/>
</dbReference>
<keyword evidence="6" id="KW-1185">Reference proteome</keyword>
<dbReference type="GO" id="GO:0004672">
    <property type="term" value="F:protein kinase activity"/>
    <property type="evidence" value="ECO:0007669"/>
    <property type="project" value="InterPro"/>
</dbReference>
<evidence type="ECO:0000259" key="3">
    <source>
        <dbReference type="PROSITE" id="PS50011"/>
    </source>
</evidence>
<comment type="caution">
    <text evidence="5">The sequence shown here is derived from an EMBL/GenBank/DDBJ whole genome shotgun (WGS) entry which is preliminary data.</text>
</comment>
<dbReference type="GO" id="GO:0005524">
    <property type="term" value="F:ATP binding"/>
    <property type="evidence" value="ECO:0007669"/>
    <property type="project" value="UniProtKB-UniRule"/>
</dbReference>
<evidence type="ECO:0008006" key="7">
    <source>
        <dbReference type="Google" id="ProtNLM"/>
    </source>
</evidence>
<dbReference type="GO" id="GO:0005829">
    <property type="term" value="C:cytosol"/>
    <property type="evidence" value="ECO:0007669"/>
    <property type="project" value="TreeGrafter"/>
</dbReference>
<feature type="binding site" evidence="1">
    <location>
        <position position="229"/>
    </location>
    <ligand>
        <name>ATP</name>
        <dbReference type="ChEBI" id="CHEBI:30616"/>
    </ligand>
</feature>